<protein>
    <submittedName>
        <fullName evidence="1">Uncharacterized protein</fullName>
    </submittedName>
</protein>
<accession>A0A4R2G9F9</accession>
<dbReference type="EMBL" id="SLWK01000018">
    <property type="protein sequence ID" value="TCO04446.1"/>
    <property type="molecule type" value="Genomic_DNA"/>
</dbReference>
<comment type="caution">
    <text evidence="1">The sequence shown here is derived from an EMBL/GenBank/DDBJ whole genome shotgun (WGS) entry which is preliminary data.</text>
</comment>
<gene>
    <name evidence="1" type="ORF">EV194_11835</name>
</gene>
<keyword evidence="2" id="KW-1185">Reference proteome</keyword>
<name>A0A4R2G9F9_9BACT</name>
<dbReference type="Proteomes" id="UP000295221">
    <property type="component" value="Unassembled WGS sequence"/>
</dbReference>
<reference evidence="1 2" key="1">
    <citation type="submission" date="2019-03" db="EMBL/GenBank/DDBJ databases">
        <title>Genomic Encyclopedia of Type Strains, Phase IV (KMG-IV): sequencing the most valuable type-strain genomes for metagenomic binning, comparative biology and taxonomic classification.</title>
        <authorList>
            <person name="Goeker M."/>
        </authorList>
    </citation>
    <scope>NUCLEOTIDE SEQUENCE [LARGE SCALE GENOMIC DNA]</scope>
    <source>
        <strain evidence="1 2">DSM 24179</strain>
    </source>
</reference>
<evidence type="ECO:0000313" key="2">
    <source>
        <dbReference type="Proteomes" id="UP000295221"/>
    </source>
</evidence>
<proteinExistence type="predicted"/>
<sequence length="34" mass="4083">MFIYKTATWELFINWVGEIISSISKTNEISFQER</sequence>
<dbReference type="AlphaFoldDB" id="A0A4R2G9F9"/>
<evidence type="ECO:0000313" key="1">
    <source>
        <dbReference type="EMBL" id="TCO04446.1"/>
    </source>
</evidence>
<organism evidence="1 2">
    <name type="scientific">Natronoflexus pectinivorans</name>
    <dbReference type="NCBI Taxonomy" id="682526"/>
    <lineage>
        <taxon>Bacteria</taxon>
        <taxon>Pseudomonadati</taxon>
        <taxon>Bacteroidota</taxon>
        <taxon>Bacteroidia</taxon>
        <taxon>Marinilabiliales</taxon>
        <taxon>Marinilabiliaceae</taxon>
        <taxon>Natronoflexus</taxon>
    </lineage>
</organism>